<sequence length="456" mass="51745">MVVEQFIYASILRGRTAILIICQYVNLSQFEAHAGQASREKKLDPPLHKAIFKAGGLPDGTEVFYITPEVVADFLMNTIFRVENKALGYFVFAAKMSYENIYLESGMSLHEYALELKLKKGDLAKNDGVCSVHETGGDETDAYSFGRTEYLSKTGTSKEVLCQSCTKKHVGPNSAKKIASGAFACVLCRAYDFVEGRFHDRTSIICDQCEKEYHIGCLNKQKETKLKELPKKKWYCTLVCEVIHHQLKILTRYLPVKVPDYLLDVIRKKLKEGDADVIKNGDVKFVLIRGKKVKTAFETNRLLLTDIIKIFHEQFKPIIDKETRRDFITRMAHGSKVVTAGMFRVFGDATAELSIVATSEPYKQKGYFNVLFSCIEKLLSYLCIKKIVLPASVGAKTMWIEKFGFKNMTTGQMEEYRKTQPSMLVFAGTSLLEKGVPIGQRTFRNLRTFKLKLDLK</sequence>
<dbReference type="InterPro" id="IPR019787">
    <property type="entry name" value="Znf_PHD-finger"/>
</dbReference>
<name>A0A2U1NC76_ARTAN</name>
<dbReference type="SUPFAM" id="SSF55729">
    <property type="entry name" value="Acyl-CoA N-acyltransferases (Nat)"/>
    <property type="match status" value="1"/>
</dbReference>
<dbReference type="PANTHER" id="PTHR47025:SF26">
    <property type="entry name" value="ZINC FINGER, RING_FYVE_PHD-TYPE, ACYL-COA N-ACYLTRANSFERASE, JAS TPL-BINDING DOMAIN PROTEIN-RELATED"/>
    <property type="match status" value="1"/>
</dbReference>
<dbReference type="InterPro" id="IPR056511">
    <property type="entry name" value="IDM1_C"/>
</dbReference>
<dbReference type="Gene3D" id="3.30.40.10">
    <property type="entry name" value="Zinc/RING finger domain, C3HC4 (zinc finger)"/>
    <property type="match status" value="1"/>
</dbReference>
<reference evidence="5 6" key="1">
    <citation type="journal article" date="2018" name="Mol. Plant">
        <title>The genome of Artemisia annua provides insight into the evolution of Asteraceae family and artemisinin biosynthesis.</title>
        <authorList>
            <person name="Shen Q."/>
            <person name="Zhang L."/>
            <person name="Liao Z."/>
            <person name="Wang S."/>
            <person name="Yan T."/>
            <person name="Shi P."/>
            <person name="Liu M."/>
            <person name="Fu X."/>
            <person name="Pan Q."/>
            <person name="Wang Y."/>
            <person name="Lv Z."/>
            <person name="Lu X."/>
            <person name="Zhang F."/>
            <person name="Jiang W."/>
            <person name="Ma Y."/>
            <person name="Chen M."/>
            <person name="Hao X."/>
            <person name="Li L."/>
            <person name="Tang Y."/>
            <person name="Lv G."/>
            <person name="Zhou Y."/>
            <person name="Sun X."/>
            <person name="Brodelius P.E."/>
            <person name="Rose J.K.C."/>
            <person name="Tang K."/>
        </authorList>
    </citation>
    <scope>NUCLEOTIDE SEQUENCE [LARGE SCALE GENOMIC DNA]</scope>
    <source>
        <strain evidence="6">cv. Huhao1</strain>
        <tissue evidence="5">Leaf</tissue>
    </source>
</reference>
<dbReference type="GO" id="GO:0005634">
    <property type="term" value="C:nucleus"/>
    <property type="evidence" value="ECO:0007669"/>
    <property type="project" value="TreeGrafter"/>
</dbReference>
<comment type="caution">
    <text evidence="5">The sequence shown here is derived from an EMBL/GenBank/DDBJ whole genome shotgun (WGS) entry which is preliminary data.</text>
</comment>
<dbReference type="Gene3D" id="3.40.630.30">
    <property type="match status" value="1"/>
</dbReference>
<evidence type="ECO:0000256" key="1">
    <source>
        <dbReference type="ARBA" id="ARBA00022723"/>
    </source>
</evidence>
<evidence type="ECO:0000256" key="3">
    <source>
        <dbReference type="ARBA" id="ARBA00022833"/>
    </source>
</evidence>
<dbReference type="Pfam" id="PF00628">
    <property type="entry name" value="PHD"/>
    <property type="match status" value="1"/>
</dbReference>
<dbReference type="GO" id="GO:0045944">
    <property type="term" value="P:positive regulation of transcription by RNA polymerase II"/>
    <property type="evidence" value="ECO:0007669"/>
    <property type="project" value="TreeGrafter"/>
</dbReference>
<dbReference type="InterPro" id="IPR001965">
    <property type="entry name" value="Znf_PHD"/>
</dbReference>
<gene>
    <name evidence="5" type="ORF">CTI12_AA278670</name>
</gene>
<accession>A0A2U1NC76</accession>
<evidence type="ECO:0000313" key="5">
    <source>
        <dbReference type="EMBL" id="PWA71086.1"/>
    </source>
</evidence>
<protein>
    <submittedName>
        <fullName evidence="5">Zinc finger, FYVE/PHD-type</fullName>
    </submittedName>
</protein>
<dbReference type="GO" id="GO:0000977">
    <property type="term" value="F:RNA polymerase II transcription regulatory region sequence-specific DNA binding"/>
    <property type="evidence" value="ECO:0007669"/>
    <property type="project" value="TreeGrafter"/>
</dbReference>
<dbReference type="InterPro" id="IPR016181">
    <property type="entry name" value="Acyl_CoA_acyltransferase"/>
</dbReference>
<dbReference type="SMART" id="SM00249">
    <property type="entry name" value="PHD"/>
    <property type="match status" value="1"/>
</dbReference>
<dbReference type="STRING" id="35608.A0A2U1NC76"/>
<dbReference type="GO" id="GO:0008270">
    <property type="term" value="F:zinc ion binding"/>
    <property type="evidence" value="ECO:0007669"/>
    <property type="project" value="UniProtKB-KW"/>
</dbReference>
<dbReference type="SUPFAM" id="SSF57903">
    <property type="entry name" value="FYVE/PHD zinc finger"/>
    <property type="match status" value="1"/>
</dbReference>
<keyword evidence="1" id="KW-0479">Metal-binding</keyword>
<dbReference type="InterPro" id="IPR011011">
    <property type="entry name" value="Znf_FYVE_PHD"/>
</dbReference>
<keyword evidence="6" id="KW-1185">Reference proteome</keyword>
<dbReference type="Pfam" id="PF23209">
    <property type="entry name" value="IDM1_C"/>
    <property type="match status" value="1"/>
</dbReference>
<proteinExistence type="predicted"/>
<dbReference type="InterPro" id="IPR013083">
    <property type="entry name" value="Znf_RING/FYVE/PHD"/>
</dbReference>
<dbReference type="AlphaFoldDB" id="A0A2U1NC76"/>
<dbReference type="Proteomes" id="UP000245207">
    <property type="component" value="Unassembled WGS sequence"/>
</dbReference>
<keyword evidence="2" id="KW-0863">Zinc-finger</keyword>
<evidence type="ECO:0000256" key="2">
    <source>
        <dbReference type="ARBA" id="ARBA00022771"/>
    </source>
</evidence>
<dbReference type="PANTHER" id="PTHR47025">
    <property type="entry name" value="AUTOIMMUNE REGULATOR"/>
    <property type="match status" value="1"/>
</dbReference>
<dbReference type="EMBL" id="PKPP01003137">
    <property type="protein sequence ID" value="PWA71086.1"/>
    <property type="molecule type" value="Genomic_DNA"/>
</dbReference>
<dbReference type="GO" id="GO:0003682">
    <property type="term" value="F:chromatin binding"/>
    <property type="evidence" value="ECO:0007669"/>
    <property type="project" value="TreeGrafter"/>
</dbReference>
<organism evidence="5 6">
    <name type="scientific">Artemisia annua</name>
    <name type="common">Sweet wormwood</name>
    <dbReference type="NCBI Taxonomy" id="35608"/>
    <lineage>
        <taxon>Eukaryota</taxon>
        <taxon>Viridiplantae</taxon>
        <taxon>Streptophyta</taxon>
        <taxon>Embryophyta</taxon>
        <taxon>Tracheophyta</taxon>
        <taxon>Spermatophyta</taxon>
        <taxon>Magnoliopsida</taxon>
        <taxon>eudicotyledons</taxon>
        <taxon>Gunneridae</taxon>
        <taxon>Pentapetalae</taxon>
        <taxon>asterids</taxon>
        <taxon>campanulids</taxon>
        <taxon>Asterales</taxon>
        <taxon>Asteraceae</taxon>
        <taxon>Asteroideae</taxon>
        <taxon>Anthemideae</taxon>
        <taxon>Artemisiinae</taxon>
        <taxon>Artemisia</taxon>
    </lineage>
</organism>
<evidence type="ECO:0000313" key="6">
    <source>
        <dbReference type="Proteomes" id="UP000245207"/>
    </source>
</evidence>
<dbReference type="GO" id="GO:0042393">
    <property type="term" value="F:histone binding"/>
    <property type="evidence" value="ECO:0007669"/>
    <property type="project" value="TreeGrafter"/>
</dbReference>
<dbReference type="OrthoDB" id="1903104at2759"/>
<evidence type="ECO:0000259" key="4">
    <source>
        <dbReference type="SMART" id="SM00249"/>
    </source>
</evidence>
<keyword evidence="3" id="KW-0862">Zinc</keyword>
<feature type="domain" description="Zinc finger PHD-type" evidence="4">
    <location>
        <begin position="184"/>
        <end position="240"/>
    </location>
</feature>